<proteinExistence type="predicted"/>
<name>A0ABQ0LES4_MYCCL</name>
<protein>
    <recommendedName>
        <fullName evidence="4">DUF4185 domain-containing protein</fullName>
    </recommendedName>
</protein>
<keyword evidence="3" id="KW-1185">Reference proteome</keyword>
<dbReference type="EMBL" id="DF845605">
    <property type="protein sequence ID" value="GAT49527.1"/>
    <property type="molecule type" value="Genomic_DNA"/>
</dbReference>
<reference evidence="2" key="1">
    <citation type="submission" date="2014-09" db="EMBL/GenBank/DDBJ databases">
        <title>Genome sequence of the luminous mushroom Mycena chlorophos for searching fungal bioluminescence genes.</title>
        <authorList>
            <person name="Tanaka Y."/>
            <person name="Kasuga D."/>
            <person name="Oba Y."/>
            <person name="Hase S."/>
            <person name="Sato K."/>
            <person name="Oba Y."/>
            <person name="Sakakibara Y."/>
        </authorList>
    </citation>
    <scope>NUCLEOTIDE SEQUENCE</scope>
</reference>
<organism evidence="2 3">
    <name type="scientific">Mycena chlorophos</name>
    <name type="common">Agaric fungus</name>
    <name type="synonym">Agaricus chlorophos</name>
    <dbReference type="NCBI Taxonomy" id="658473"/>
    <lineage>
        <taxon>Eukaryota</taxon>
        <taxon>Fungi</taxon>
        <taxon>Dikarya</taxon>
        <taxon>Basidiomycota</taxon>
        <taxon>Agaricomycotina</taxon>
        <taxon>Agaricomycetes</taxon>
        <taxon>Agaricomycetidae</taxon>
        <taxon>Agaricales</taxon>
        <taxon>Marasmiineae</taxon>
        <taxon>Mycenaceae</taxon>
        <taxon>Mycena</taxon>
    </lineage>
</organism>
<evidence type="ECO:0000313" key="3">
    <source>
        <dbReference type="Proteomes" id="UP000815677"/>
    </source>
</evidence>
<dbReference type="Proteomes" id="UP000815677">
    <property type="component" value="Unassembled WGS sequence"/>
</dbReference>
<evidence type="ECO:0008006" key="4">
    <source>
        <dbReference type="Google" id="ProtNLM"/>
    </source>
</evidence>
<accession>A0ABQ0LES4</accession>
<evidence type="ECO:0000256" key="1">
    <source>
        <dbReference type="SAM" id="SignalP"/>
    </source>
</evidence>
<sequence>MRRSFALRLMAPLRAILLAIAFPLAFAISPRLGPTRRAVTPIVKATTSYGNLNNGDLNRDSCTSTLWSGGNVLWTCRDTQLLTNGVPGFTLVANTASWSTIPSATQPAVLTLNSPEPFGTFFYLMESDECPTSGECSDGTRWVGWPNTGPAVVYNFDGGVNAYGFMQRQHLSGLTVLNSPSTTLYHVLQTTVDTSVMPSVSVDVSQFWSADQIGYGSACTVVQGSYAYLYGATPSGQLAVARSTLTEFLGALDSKNTYEYYVNGEWTTTAPANNAAGIALENTSDVQGTIYYSNKWESFVWIGGDGFPDANFYISTAPAAEGPWTAGQLFYSGAVGNGSLPAYSAVAHPALTDGTGDYIFITWTLTLDTNPTGSGPVYQQPLVRVDWE</sequence>
<gene>
    <name evidence="2" type="ORF">MCHLO_06836</name>
</gene>
<evidence type="ECO:0000313" key="2">
    <source>
        <dbReference type="EMBL" id="GAT49527.1"/>
    </source>
</evidence>
<feature type="chain" id="PRO_5047125681" description="DUF4185 domain-containing protein" evidence="1">
    <location>
        <begin position="28"/>
        <end position="388"/>
    </location>
</feature>
<keyword evidence="1" id="KW-0732">Signal</keyword>
<feature type="signal peptide" evidence="1">
    <location>
        <begin position="1"/>
        <end position="27"/>
    </location>
</feature>